<dbReference type="RefSeq" id="WP_126628221.1">
    <property type="nucleotide sequence ID" value="NZ_BIFT01000001.1"/>
</dbReference>
<dbReference type="Proteomes" id="UP000287171">
    <property type="component" value="Unassembled WGS sequence"/>
</dbReference>
<reference evidence="3" key="1">
    <citation type="submission" date="2018-12" db="EMBL/GenBank/DDBJ databases">
        <title>Tengunoibacter tsumagoiensis gen. nov., sp. nov., Dictyobacter kobayashii sp. nov., D. alpinus sp. nov., and D. joshuensis sp. nov. and description of Dictyobacteraceae fam. nov. within the order Ktedonobacterales isolated from Tengu-no-mugimeshi.</title>
        <authorList>
            <person name="Wang C.M."/>
            <person name="Zheng Y."/>
            <person name="Sakai Y."/>
            <person name="Toyoda A."/>
            <person name="Minakuchi Y."/>
            <person name="Abe K."/>
            <person name="Yokota A."/>
            <person name="Yabe S."/>
        </authorList>
    </citation>
    <scope>NUCLEOTIDE SEQUENCE [LARGE SCALE GENOMIC DNA]</scope>
    <source>
        <strain evidence="3">Uno16</strain>
    </source>
</reference>
<comment type="caution">
    <text evidence="2">The sequence shown here is derived from an EMBL/GenBank/DDBJ whole genome shotgun (WGS) entry which is preliminary data.</text>
</comment>
<organism evidence="2 3">
    <name type="scientific">Dictyobacter alpinus</name>
    <dbReference type="NCBI Taxonomy" id="2014873"/>
    <lineage>
        <taxon>Bacteria</taxon>
        <taxon>Bacillati</taxon>
        <taxon>Chloroflexota</taxon>
        <taxon>Ktedonobacteria</taxon>
        <taxon>Ktedonobacterales</taxon>
        <taxon>Dictyobacteraceae</taxon>
        <taxon>Dictyobacter</taxon>
    </lineage>
</organism>
<dbReference type="OrthoDB" id="166935at2"/>
<evidence type="ECO:0000256" key="1">
    <source>
        <dbReference type="SAM" id="MobiDB-lite"/>
    </source>
</evidence>
<accession>A0A402B9A6</accession>
<feature type="compositionally biased region" description="Basic and acidic residues" evidence="1">
    <location>
        <begin position="1"/>
        <end position="33"/>
    </location>
</feature>
<dbReference type="EMBL" id="BIFT01000001">
    <property type="protein sequence ID" value="GCE27948.1"/>
    <property type="molecule type" value="Genomic_DNA"/>
</dbReference>
<feature type="region of interest" description="Disordered" evidence="1">
    <location>
        <begin position="1"/>
        <end position="46"/>
    </location>
</feature>
<dbReference type="AlphaFoldDB" id="A0A402B9A6"/>
<protein>
    <submittedName>
        <fullName evidence="2">Uncharacterized protein</fullName>
    </submittedName>
</protein>
<evidence type="ECO:0000313" key="3">
    <source>
        <dbReference type="Proteomes" id="UP000287171"/>
    </source>
</evidence>
<gene>
    <name evidence="2" type="ORF">KDA_34320</name>
</gene>
<proteinExistence type="predicted"/>
<evidence type="ECO:0000313" key="2">
    <source>
        <dbReference type="EMBL" id="GCE27948.1"/>
    </source>
</evidence>
<name>A0A402B9A6_9CHLR</name>
<keyword evidence="3" id="KW-1185">Reference proteome</keyword>
<sequence length="75" mass="9054">MRGKLRDKSSTNRRDTFRRSEGDVRRPYKRDQRNTSWIDPQNDDDEYTYDVDEEELEAENLEEIVEPAMKSTIKK</sequence>